<evidence type="ECO:0000259" key="2">
    <source>
        <dbReference type="PROSITE" id="PS50075"/>
    </source>
</evidence>
<dbReference type="PANTHER" id="PTHR45527">
    <property type="entry name" value="NONRIBOSOMAL PEPTIDE SYNTHETASE"/>
    <property type="match status" value="1"/>
</dbReference>
<dbReference type="Gene3D" id="3.40.50.12780">
    <property type="entry name" value="N-terminal domain of ligase-like"/>
    <property type="match status" value="1"/>
</dbReference>
<dbReference type="PROSITE" id="PS50075">
    <property type="entry name" value="CARRIER"/>
    <property type="match status" value="1"/>
</dbReference>
<dbReference type="OrthoDB" id="2472181at2"/>
<evidence type="ECO:0000313" key="3">
    <source>
        <dbReference type="EMBL" id="RKN04860.1"/>
    </source>
</evidence>
<dbReference type="PANTHER" id="PTHR45527:SF1">
    <property type="entry name" value="FATTY ACID SYNTHASE"/>
    <property type="match status" value="1"/>
</dbReference>
<dbReference type="InterPro" id="IPR042099">
    <property type="entry name" value="ANL_N_sf"/>
</dbReference>
<keyword evidence="5" id="KW-1185">Reference proteome</keyword>
<dbReference type="InterPro" id="IPR020845">
    <property type="entry name" value="AMP-binding_CS"/>
</dbReference>
<dbReference type="CDD" id="cd05930">
    <property type="entry name" value="A_NRPS"/>
    <property type="match status" value="1"/>
</dbReference>
<evidence type="ECO:0000256" key="1">
    <source>
        <dbReference type="SAM" id="MobiDB-lite"/>
    </source>
</evidence>
<dbReference type="Gene3D" id="1.10.1200.10">
    <property type="entry name" value="ACP-like"/>
    <property type="match status" value="1"/>
</dbReference>
<dbReference type="Pfam" id="PF00550">
    <property type="entry name" value="PP-binding"/>
    <property type="match status" value="1"/>
</dbReference>
<dbReference type="Gene3D" id="3.30.300.30">
    <property type="match status" value="1"/>
</dbReference>
<accession>A0A3A9VVS5</accession>
<dbReference type="NCBIfam" id="TIGR01733">
    <property type="entry name" value="AA-adenyl-dom"/>
    <property type="match status" value="1"/>
</dbReference>
<dbReference type="EMBL" id="RBDY01000004">
    <property type="protein sequence ID" value="RKN25370.1"/>
    <property type="molecule type" value="Genomic_DNA"/>
</dbReference>
<comment type="caution">
    <text evidence="3">The sequence shown here is derived from an EMBL/GenBank/DDBJ whole genome shotgun (WGS) entry which is preliminary data.</text>
</comment>
<feature type="domain" description="Carrier" evidence="2">
    <location>
        <begin position="520"/>
        <end position="595"/>
    </location>
</feature>
<dbReference type="AlphaFoldDB" id="A0A3A9VVS5"/>
<dbReference type="EMBL" id="RBDX01000031">
    <property type="protein sequence ID" value="RKN04860.1"/>
    <property type="molecule type" value="Genomic_DNA"/>
</dbReference>
<dbReference type="Pfam" id="PF13193">
    <property type="entry name" value="AMP-binding_C"/>
    <property type="match status" value="1"/>
</dbReference>
<dbReference type="Proteomes" id="UP000275024">
    <property type="component" value="Unassembled WGS sequence"/>
</dbReference>
<reference evidence="5 6" key="1">
    <citation type="submission" date="2018-09" db="EMBL/GenBank/DDBJ databases">
        <title>Streptomyces sp. nov. DS1-2, an endophytic actinomycete isolated from roots of Dendrobium scabrilingue.</title>
        <authorList>
            <person name="Kuncharoen N."/>
            <person name="Kudo T."/>
            <person name="Ohkuma M."/>
            <person name="Yuki M."/>
            <person name="Tanasupawat S."/>
        </authorList>
    </citation>
    <scope>NUCLEOTIDE SEQUENCE [LARGE SCALE GENOMIC DNA]</scope>
    <source>
        <strain evidence="3 6">AZ1-7</strain>
        <strain evidence="4 5">DS1-2</strain>
    </source>
</reference>
<dbReference type="InterPro" id="IPR025110">
    <property type="entry name" value="AMP-bd_C"/>
</dbReference>
<dbReference type="InterPro" id="IPR009081">
    <property type="entry name" value="PP-bd_ACP"/>
</dbReference>
<dbReference type="InterPro" id="IPR000873">
    <property type="entry name" value="AMP-dep_synth/lig_dom"/>
</dbReference>
<gene>
    <name evidence="4" type="ORF">D7318_09210</name>
    <name evidence="3" type="ORF">D7319_27050</name>
</gene>
<dbReference type="Proteomes" id="UP000268652">
    <property type="component" value="Unassembled WGS sequence"/>
</dbReference>
<name>A0A3A9VVS5_9ACTN</name>
<feature type="compositionally biased region" description="Low complexity" evidence="1">
    <location>
        <begin position="597"/>
        <end position="622"/>
    </location>
</feature>
<dbReference type="InterPro" id="IPR010071">
    <property type="entry name" value="AA_adenyl_dom"/>
</dbReference>
<dbReference type="SUPFAM" id="SSF47336">
    <property type="entry name" value="ACP-like"/>
    <property type="match status" value="1"/>
</dbReference>
<organism evidence="3 6">
    <name type="scientific">Streptomyces radicis</name>
    <dbReference type="NCBI Taxonomy" id="1750517"/>
    <lineage>
        <taxon>Bacteria</taxon>
        <taxon>Bacillati</taxon>
        <taxon>Actinomycetota</taxon>
        <taxon>Actinomycetes</taxon>
        <taxon>Kitasatosporales</taxon>
        <taxon>Streptomycetaceae</taxon>
        <taxon>Streptomyces</taxon>
    </lineage>
</organism>
<dbReference type="SUPFAM" id="SSF56801">
    <property type="entry name" value="Acetyl-CoA synthetase-like"/>
    <property type="match status" value="1"/>
</dbReference>
<feature type="region of interest" description="Disordered" evidence="1">
    <location>
        <begin position="594"/>
        <end position="645"/>
    </location>
</feature>
<evidence type="ECO:0000313" key="5">
    <source>
        <dbReference type="Proteomes" id="UP000268652"/>
    </source>
</evidence>
<dbReference type="GO" id="GO:0043041">
    <property type="term" value="P:amino acid activation for nonribosomal peptide biosynthetic process"/>
    <property type="evidence" value="ECO:0007669"/>
    <property type="project" value="TreeGrafter"/>
</dbReference>
<evidence type="ECO:0000313" key="6">
    <source>
        <dbReference type="Proteomes" id="UP000275024"/>
    </source>
</evidence>
<dbReference type="RefSeq" id="WP_120696374.1">
    <property type="nucleotide sequence ID" value="NZ_RBDX01000031.1"/>
</dbReference>
<dbReference type="Pfam" id="PF00501">
    <property type="entry name" value="AMP-binding"/>
    <property type="match status" value="1"/>
</dbReference>
<dbReference type="InterPro" id="IPR045851">
    <property type="entry name" value="AMP-bd_C_sf"/>
</dbReference>
<sequence length="645" mass="68225">MTHPRSLPLLDAFRAQAARTPHATALVIGDTSLSYRALDDASAGLATLLRRHGTRPGSSVCVRLEQSALAVVAVLAALRVGAAWAALEPDLPPTRLRALLNDTDCAVALATRDDQDLENLPDAPPVLAAEDLDIAALAAAGAGAEPPAEVPESAPAYLIYTSGSTGTPKGVVVSRGQLADSVAPRGAVYGSEPSLFLMAMRLSFDGMLAGMFWAFGRGHTLLLPTARQLRLAPELAALARAHHATHLIVVPSYYRRLLADPGQLPDSLRLVVVAGEVCTPELVRAHRERLPGTRLANEYGPTETVVSCVVAADPDPAAERIPIGRPWPGATAHVLDERLRPVPEGATGELYIGGAYVALGYARAPGRTAERFVADPFGPPGARLYRTGDLARRDERGALHYHGRTDHQVKIRGARVELGEVEAALEAHPAVDQAVVVRVDAGGEAPRLIAFLTAAPGHVPPDARELRRHCRAYLVEQALPGRFVPLERMPLSSTGKADRAALAALVPAEPSGGARPPGQERWTGHQRTVWDMWAEVLGHRDVGLEDNFFGVGGNSLKIVDLYSRLDERWPGAVRAGELFDLITVAAQAGTITERMGPDPADPAAPALDPADAPADVAGAVAGAEERHGARSPRAPGRPTPVAYEL</sequence>
<dbReference type="PROSITE" id="PS00455">
    <property type="entry name" value="AMP_BINDING"/>
    <property type="match status" value="1"/>
</dbReference>
<dbReference type="GO" id="GO:0005737">
    <property type="term" value="C:cytoplasm"/>
    <property type="evidence" value="ECO:0007669"/>
    <property type="project" value="TreeGrafter"/>
</dbReference>
<dbReference type="GO" id="GO:0044550">
    <property type="term" value="P:secondary metabolite biosynthetic process"/>
    <property type="evidence" value="ECO:0007669"/>
    <property type="project" value="TreeGrafter"/>
</dbReference>
<dbReference type="GO" id="GO:0031177">
    <property type="term" value="F:phosphopantetheine binding"/>
    <property type="evidence" value="ECO:0007669"/>
    <property type="project" value="TreeGrafter"/>
</dbReference>
<evidence type="ECO:0000313" key="4">
    <source>
        <dbReference type="EMBL" id="RKN25370.1"/>
    </source>
</evidence>
<dbReference type="InterPro" id="IPR036736">
    <property type="entry name" value="ACP-like_sf"/>
</dbReference>
<proteinExistence type="predicted"/>
<protein>
    <submittedName>
        <fullName evidence="3">Amino acid adenylation domain-containing protein</fullName>
    </submittedName>
</protein>